<protein>
    <submittedName>
        <fullName evidence="2">Zn(2)-C6 fungal-type domain-containing protein</fullName>
    </submittedName>
</protein>
<dbReference type="PANTHER" id="PTHR35392:SF3">
    <property type="entry name" value="ZN(2)-C6 FUNGAL-TYPE DOMAIN-CONTAINING PROTEIN"/>
    <property type="match status" value="1"/>
</dbReference>
<evidence type="ECO:0000313" key="2">
    <source>
        <dbReference type="EMBL" id="GAB1319223.1"/>
    </source>
</evidence>
<feature type="compositionally biased region" description="Polar residues" evidence="1">
    <location>
        <begin position="298"/>
        <end position="309"/>
    </location>
</feature>
<comment type="caution">
    <text evidence="2">The sequence shown here is derived from an EMBL/GenBank/DDBJ whole genome shotgun (WGS) entry which is preliminary data.</text>
</comment>
<dbReference type="Proteomes" id="UP001628179">
    <property type="component" value="Unassembled WGS sequence"/>
</dbReference>
<evidence type="ECO:0000313" key="3">
    <source>
        <dbReference type="Proteomes" id="UP001628179"/>
    </source>
</evidence>
<name>A0ABQ0GN82_9PEZI</name>
<dbReference type="RefSeq" id="XP_070920953.1">
    <property type="nucleotide sequence ID" value="XM_071064852.1"/>
</dbReference>
<keyword evidence="3" id="KW-1185">Reference proteome</keyword>
<proteinExistence type="predicted"/>
<dbReference type="GeneID" id="98180175"/>
<dbReference type="InterPro" id="IPR052973">
    <property type="entry name" value="Fungal_sec-metab_reg_TF"/>
</dbReference>
<gene>
    <name evidence="2" type="ORF">MFIFM68171_09433</name>
</gene>
<organism evidence="2 3">
    <name type="scientific">Madurella fahalii</name>
    <dbReference type="NCBI Taxonomy" id="1157608"/>
    <lineage>
        <taxon>Eukaryota</taxon>
        <taxon>Fungi</taxon>
        <taxon>Dikarya</taxon>
        <taxon>Ascomycota</taxon>
        <taxon>Pezizomycotina</taxon>
        <taxon>Sordariomycetes</taxon>
        <taxon>Sordariomycetidae</taxon>
        <taxon>Sordariales</taxon>
        <taxon>Sordariales incertae sedis</taxon>
        <taxon>Madurella</taxon>
    </lineage>
</organism>
<dbReference type="PANTHER" id="PTHR35392">
    <property type="entry name" value="ZN(II)2CYS6 TRANSCRIPTION FACTOR (EUROFUNG)-RELATED-RELATED"/>
    <property type="match status" value="1"/>
</dbReference>
<reference evidence="2 3" key="1">
    <citation type="submission" date="2024-09" db="EMBL/GenBank/DDBJ databases">
        <title>Itraconazole resistance in Madurella fahalii resulting from another homologue of gene encoding cytochrome P450 14-alpha sterol demethylase (CYP51).</title>
        <authorList>
            <person name="Yoshioka I."/>
            <person name="Fahal A.H."/>
            <person name="Kaneko S."/>
            <person name="Yaguchi T."/>
        </authorList>
    </citation>
    <scope>NUCLEOTIDE SEQUENCE [LARGE SCALE GENOMIC DNA]</scope>
    <source>
        <strain evidence="2 3">IFM 68171</strain>
    </source>
</reference>
<dbReference type="EMBL" id="BAAFSV010000005">
    <property type="protein sequence ID" value="GAB1319223.1"/>
    <property type="molecule type" value="Genomic_DNA"/>
</dbReference>
<feature type="region of interest" description="Disordered" evidence="1">
    <location>
        <begin position="284"/>
        <end position="309"/>
    </location>
</feature>
<evidence type="ECO:0000256" key="1">
    <source>
        <dbReference type="SAM" id="MobiDB-lite"/>
    </source>
</evidence>
<accession>A0ABQ0GN82</accession>
<sequence length="807" mass="88375">MDHRGRESGAAFALPETGAAGSEAQPWLPAHDPLLLEFLCSPDSGHSSNTAATNPSAGQVVGPTSCASQAARASRLASSHSDRDAEWFVRAANGIVAPVPPSTSPRISRLFAANRSCRSAARNQRACTPVHYPPPVMHPTGPIEHANWSSFLGLDASASSHPPQPVEDTVNLGSLQPTLGVPYGAPFDTSIVLSTFSQWMSTVNAGQIPTTSMSNGLLPASPEIGTTFGSLSDCGGAELSGIDPNATSMPGFHYALSADTPESHGAVNNNHGLCGCTMAADATARKGRDPNSAPPSSQPCETVPKQSPTSLQIIQYKRSECTRGEPSKKRLLEEVAPQGMACQTLLQTSLEDENGQVKGTITMFGKRTKTRTPPSQEKRLQTAQARREGVCGRCKKDKRQCDLAQKQSPYLSCTLCARKKLYKNVARMPCFKATLEDTLFYRSGPAENEPFFTRRTTVYELGNLCKPDVPVKTLFLTQNVGSHRLTVYAAEFIPLPGDVTSYKWRDVSGEPCAMQMPNFCLTGIDNVHNHFHQYIESAKESYLESLGSEDELASMIARVARDYACENKDSLVADALDLWAISRMIEVPWEICGADTLDIPPIRHFNSPDRESIPIPPTMDTQLDQIAIQRILNPLRARVVRKFEQLITPAKPEAWFEVYLSAFILLNHIERLAKHSAFHAQMHALPSKYSNIAFLEAAFHTAKSILARFHFMCNGSAPLRLDWTSPKTAAMARLEPSQVAFMIKTKSMIADRETDVLNLRKTHQYGKNLYWGGQLFFENWDTSPVHVVDAPAEVPVKSEALAMRARD</sequence>